<dbReference type="EMBL" id="CAXKWB010022467">
    <property type="protein sequence ID" value="CAL4124356.1"/>
    <property type="molecule type" value="Genomic_DNA"/>
</dbReference>
<dbReference type="Proteomes" id="UP001497623">
    <property type="component" value="Unassembled WGS sequence"/>
</dbReference>
<dbReference type="AlphaFoldDB" id="A0AAV2RF03"/>
<dbReference type="PANTHER" id="PTHR24637">
    <property type="entry name" value="COLLAGEN"/>
    <property type="match status" value="1"/>
</dbReference>
<feature type="region of interest" description="Disordered" evidence="1">
    <location>
        <begin position="89"/>
        <end position="182"/>
    </location>
</feature>
<reference evidence="2 3" key="1">
    <citation type="submission" date="2024-05" db="EMBL/GenBank/DDBJ databases">
        <authorList>
            <person name="Wallberg A."/>
        </authorList>
    </citation>
    <scope>NUCLEOTIDE SEQUENCE [LARGE SCALE GENOMIC DNA]</scope>
</reference>
<accession>A0AAV2RF03</accession>
<proteinExistence type="predicted"/>
<protein>
    <submittedName>
        <fullName evidence="2">Uncharacterized protein</fullName>
    </submittedName>
</protein>
<evidence type="ECO:0000313" key="2">
    <source>
        <dbReference type="EMBL" id="CAL4124356.1"/>
    </source>
</evidence>
<keyword evidence="3" id="KW-1185">Reference proteome</keyword>
<organism evidence="2 3">
    <name type="scientific">Meganyctiphanes norvegica</name>
    <name type="common">Northern krill</name>
    <name type="synonym">Thysanopoda norvegica</name>
    <dbReference type="NCBI Taxonomy" id="48144"/>
    <lineage>
        <taxon>Eukaryota</taxon>
        <taxon>Metazoa</taxon>
        <taxon>Ecdysozoa</taxon>
        <taxon>Arthropoda</taxon>
        <taxon>Crustacea</taxon>
        <taxon>Multicrustacea</taxon>
        <taxon>Malacostraca</taxon>
        <taxon>Eumalacostraca</taxon>
        <taxon>Eucarida</taxon>
        <taxon>Euphausiacea</taxon>
        <taxon>Euphausiidae</taxon>
        <taxon>Meganyctiphanes</taxon>
    </lineage>
</organism>
<evidence type="ECO:0000256" key="1">
    <source>
        <dbReference type="SAM" id="MobiDB-lite"/>
    </source>
</evidence>
<comment type="caution">
    <text evidence="2">The sequence shown here is derived from an EMBL/GenBank/DDBJ whole genome shotgun (WGS) entry which is preliminary data.</text>
</comment>
<gene>
    <name evidence="2" type="ORF">MNOR_LOCUS24440</name>
</gene>
<name>A0AAV2RF03_MEGNR</name>
<evidence type="ECO:0000313" key="3">
    <source>
        <dbReference type="Proteomes" id="UP001497623"/>
    </source>
</evidence>
<sequence>MSPAFAITSSLSPLFPPHSQENESCFCYHIFSIASGHDILLRAMTFYYGKLSLINNRLELVPAMETKIEALVATAMQLRWKLKAVYETAGPPGDPGAPGVEGDQGDTGPTGEPGHCPDQRCLVGPPGPSGPQGSKGPDGRQGECCYGRRGRRGDGGDRGQSTKGPQGELGEKGHPGAPGRILIDMNVGLTSNIRDN</sequence>
<feature type="non-terminal residue" evidence="2">
    <location>
        <position position="196"/>
    </location>
</feature>